<dbReference type="KEGG" id="ccin:107268895"/>
<protein>
    <submittedName>
        <fullName evidence="3">Uncharacterized protein LOC107268895</fullName>
    </submittedName>
</protein>
<accession>A0AAJ7BZA0</accession>
<keyword evidence="2" id="KW-1185">Reference proteome</keyword>
<feature type="transmembrane region" description="Helical" evidence="1">
    <location>
        <begin position="27"/>
        <end position="51"/>
    </location>
</feature>
<dbReference type="RefSeq" id="XP_015597609.1">
    <property type="nucleotide sequence ID" value="XM_015742123.2"/>
</dbReference>
<evidence type="ECO:0000313" key="2">
    <source>
        <dbReference type="Proteomes" id="UP000694920"/>
    </source>
</evidence>
<dbReference type="Proteomes" id="UP000694920">
    <property type="component" value="Unplaced"/>
</dbReference>
<organism evidence="2 3">
    <name type="scientific">Cephus cinctus</name>
    <name type="common">Wheat stem sawfly</name>
    <dbReference type="NCBI Taxonomy" id="211228"/>
    <lineage>
        <taxon>Eukaryota</taxon>
        <taxon>Metazoa</taxon>
        <taxon>Ecdysozoa</taxon>
        <taxon>Arthropoda</taxon>
        <taxon>Hexapoda</taxon>
        <taxon>Insecta</taxon>
        <taxon>Pterygota</taxon>
        <taxon>Neoptera</taxon>
        <taxon>Endopterygota</taxon>
        <taxon>Hymenoptera</taxon>
        <taxon>Cephoidea</taxon>
        <taxon>Cephidae</taxon>
        <taxon>Cephus</taxon>
    </lineage>
</organism>
<keyword evidence="1" id="KW-1133">Transmembrane helix</keyword>
<feature type="transmembrane region" description="Helical" evidence="1">
    <location>
        <begin position="57"/>
        <end position="80"/>
    </location>
</feature>
<dbReference type="GeneID" id="107268895"/>
<sequence length="145" mass="16162">MVTRSVQPEMDRTAETARLTSERRYGIYRTGLAAATVLIVVLAAGGITLIFGINNTTVLLCILLPLLLISAAIAQLFLWWQHKKAVQKREMAANEWVSSTYARQQSQTTAPQESPRNSLSWFRRISQRNSTRSTPPPGYLTVVAT</sequence>
<proteinExistence type="predicted"/>
<keyword evidence="1" id="KW-0472">Membrane</keyword>
<reference evidence="3" key="1">
    <citation type="submission" date="2025-08" db="UniProtKB">
        <authorList>
            <consortium name="RefSeq"/>
        </authorList>
    </citation>
    <scope>IDENTIFICATION</scope>
</reference>
<keyword evidence="1" id="KW-0812">Transmembrane</keyword>
<gene>
    <name evidence="3" type="primary">LOC107268895</name>
</gene>
<dbReference type="AlphaFoldDB" id="A0AAJ7BZA0"/>
<evidence type="ECO:0000256" key="1">
    <source>
        <dbReference type="SAM" id="Phobius"/>
    </source>
</evidence>
<name>A0AAJ7BZA0_CEPCN</name>
<evidence type="ECO:0000313" key="3">
    <source>
        <dbReference type="RefSeq" id="XP_015597609.1"/>
    </source>
</evidence>